<evidence type="ECO:0000313" key="1">
    <source>
        <dbReference type="EMBL" id="OHT19954.1"/>
    </source>
</evidence>
<proteinExistence type="predicted"/>
<organism evidence="1 2">
    <name type="scientific">Edaphosphingomonas haloaromaticamans</name>
    <dbReference type="NCBI Taxonomy" id="653954"/>
    <lineage>
        <taxon>Bacteria</taxon>
        <taxon>Pseudomonadati</taxon>
        <taxon>Pseudomonadota</taxon>
        <taxon>Alphaproteobacteria</taxon>
        <taxon>Sphingomonadales</taxon>
        <taxon>Rhizorhabdaceae</taxon>
        <taxon>Edaphosphingomonas</taxon>
    </lineage>
</organism>
<protein>
    <submittedName>
        <fullName evidence="1">Prophage CP4-57 regulatory protein (AlpA)</fullName>
    </submittedName>
</protein>
<dbReference type="AlphaFoldDB" id="A0A1S1HCM7"/>
<name>A0A1S1HCM7_9SPHN</name>
<sequence>MSKERLIRLPEVRLRTGLSTATIYRKVAAGVFPPKVQISMNVVGWYESDIDRWIENPTGWRAAA</sequence>
<dbReference type="Gene3D" id="1.10.238.160">
    <property type="match status" value="1"/>
</dbReference>
<keyword evidence="2" id="KW-1185">Reference proteome</keyword>
<dbReference type="RefSeq" id="WP_368073072.1">
    <property type="nucleotide sequence ID" value="NZ_MIPT01000001.1"/>
</dbReference>
<dbReference type="PANTHER" id="PTHR36154:SF1">
    <property type="entry name" value="DNA-BINDING TRANSCRIPTIONAL ACTIVATOR ALPA"/>
    <property type="match status" value="1"/>
</dbReference>
<dbReference type="Proteomes" id="UP000179467">
    <property type="component" value="Unassembled WGS sequence"/>
</dbReference>
<comment type="caution">
    <text evidence="1">The sequence shown here is derived from an EMBL/GenBank/DDBJ whole genome shotgun (WGS) entry which is preliminary data.</text>
</comment>
<evidence type="ECO:0000313" key="2">
    <source>
        <dbReference type="Proteomes" id="UP000179467"/>
    </source>
</evidence>
<dbReference type="InterPro" id="IPR010260">
    <property type="entry name" value="AlpA"/>
</dbReference>
<dbReference type="EMBL" id="MIPT01000001">
    <property type="protein sequence ID" value="OHT19954.1"/>
    <property type="molecule type" value="Genomic_DNA"/>
</dbReference>
<gene>
    <name evidence="1" type="ORF">BHE75_01947</name>
</gene>
<dbReference type="Pfam" id="PF05930">
    <property type="entry name" value="Phage_AlpA"/>
    <property type="match status" value="1"/>
</dbReference>
<reference evidence="1 2" key="1">
    <citation type="submission" date="2016-09" db="EMBL/GenBank/DDBJ databases">
        <title>Metabolic pathway, cell adaptation mechanisms and a novel monoxygenase revealed through proteogenomic-transcription analysis of a Sphingomonas haloaromaticamans strain degrading the fungicide ortho-phenylphenol.</title>
        <authorList>
            <person name="Perruchon C."/>
            <person name="Papadopoulou E.S."/>
            <person name="Rousidou C."/>
            <person name="Vasileiadis S."/>
            <person name="Tanou G."/>
            <person name="Amoutzias G."/>
            <person name="Molassiotis A."/>
            <person name="Karpouzas D.G."/>
        </authorList>
    </citation>
    <scope>NUCLEOTIDE SEQUENCE [LARGE SCALE GENOMIC DNA]</scope>
    <source>
        <strain evidence="1 2">P3</strain>
    </source>
</reference>
<accession>A0A1S1HCM7</accession>
<dbReference type="PANTHER" id="PTHR36154">
    <property type="entry name" value="DNA-BINDING TRANSCRIPTIONAL ACTIVATOR ALPA"/>
    <property type="match status" value="1"/>
</dbReference>
<dbReference type="InterPro" id="IPR052931">
    <property type="entry name" value="Prophage_regulatory_activator"/>
</dbReference>